<gene>
    <name evidence="1" type="ORF">FHS18_003029</name>
</gene>
<dbReference type="RefSeq" id="WP_183600863.1">
    <property type="nucleotide sequence ID" value="NZ_JACHXK010000006.1"/>
</dbReference>
<name>A0A7W5AZL1_9BACL</name>
<evidence type="ECO:0000313" key="2">
    <source>
        <dbReference type="Proteomes" id="UP000570361"/>
    </source>
</evidence>
<reference evidence="1 2" key="1">
    <citation type="submission" date="2020-08" db="EMBL/GenBank/DDBJ databases">
        <title>Genomic Encyclopedia of Type Strains, Phase III (KMG-III): the genomes of soil and plant-associated and newly described type strains.</title>
        <authorList>
            <person name="Whitman W."/>
        </authorList>
    </citation>
    <scope>NUCLEOTIDE SEQUENCE [LARGE SCALE GENOMIC DNA]</scope>
    <source>
        <strain evidence="1 2">CECT 5862</strain>
    </source>
</reference>
<protein>
    <submittedName>
        <fullName evidence="1">Uncharacterized protein</fullName>
    </submittedName>
</protein>
<accession>A0A7W5AZL1</accession>
<organism evidence="1 2">
    <name type="scientific">Paenibacillus phyllosphaerae</name>
    <dbReference type="NCBI Taxonomy" id="274593"/>
    <lineage>
        <taxon>Bacteria</taxon>
        <taxon>Bacillati</taxon>
        <taxon>Bacillota</taxon>
        <taxon>Bacilli</taxon>
        <taxon>Bacillales</taxon>
        <taxon>Paenibacillaceae</taxon>
        <taxon>Paenibacillus</taxon>
    </lineage>
</organism>
<proteinExistence type="predicted"/>
<dbReference type="EMBL" id="JACHXK010000006">
    <property type="protein sequence ID" value="MBB3110961.1"/>
    <property type="molecule type" value="Genomic_DNA"/>
</dbReference>
<dbReference type="Proteomes" id="UP000570361">
    <property type="component" value="Unassembled WGS sequence"/>
</dbReference>
<sequence length="51" mass="5919">MKRSYRGVIHLSLVLLLGIVFTRQFVNAFFYERYARTIVFASLNLLLVPAT</sequence>
<keyword evidence="2" id="KW-1185">Reference proteome</keyword>
<evidence type="ECO:0000313" key="1">
    <source>
        <dbReference type="EMBL" id="MBB3110961.1"/>
    </source>
</evidence>
<comment type="caution">
    <text evidence="1">The sequence shown here is derived from an EMBL/GenBank/DDBJ whole genome shotgun (WGS) entry which is preliminary data.</text>
</comment>
<dbReference type="AlphaFoldDB" id="A0A7W5AZL1"/>